<comment type="caution">
    <text evidence="1">The sequence shown here is derived from an EMBL/GenBank/DDBJ whole genome shotgun (WGS) entry which is preliminary data.</text>
</comment>
<proteinExistence type="predicted"/>
<evidence type="ECO:0000313" key="2">
    <source>
        <dbReference type="Proteomes" id="UP001239111"/>
    </source>
</evidence>
<evidence type="ECO:0000313" key="1">
    <source>
        <dbReference type="EMBL" id="KAJ8671367.1"/>
    </source>
</evidence>
<dbReference type="Proteomes" id="UP001239111">
    <property type="component" value="Chromosome 3"/>
</dbReference>
<name>A0ACC2NMB0_9HYME</name>
<protein>
    <submittedName>
        <fullName evidence="1">Uncharacterized protein</fullName>
    </submittedName>
</protein>
<sequence length="505" mass="57350">MARSHVAEAPVNSTKDISSFLEFVVKAPALEEYRDKKVFIARNVPFDDAEVDSDLCKKGIAENPNPIRCLEIFAIPHHREKGLYLISKEEVSDISNNHELLARSSQPDDPRISKMTDDEVINYLPVSPGRRRHGKSQLHPATDPDVGVMEGINTSQFYIAGVNTLSEIHLENALLPSTNLGVKRLFVASADGYMKVWLILPDRERFERVIYDIQKRDRVEALTRQSSGRELSSEENTDSPETFIFAGVCPNELSHKYIYVDTPFLIGHGVPYETFRQGPHDLVYTKEGVYHEVGQLAANIAEAANFAEPSFNVYALHVPVDLCGKSQLAFIRPNRHQVTTVKTRSRRLHDCDDCDFSTPNMQKLRQHAKAAHKKTIPKVQDRVSRICSVCGAKTRKMSDHVKNSKTHEAALLKLQKSGCDLTEDPIPIWRCRFCSDDYSDESDRRAHEDECGKDIPTTSSLRGPYIPADGSLSLWFECDYCGRTYKQRFYLEAHIQRCRLRDDLQ</sequence>
<keyword evidence="2" id="KW-1185">Reference proteome</keyword>
<dbReference type="EMBL" id="CM056743">
    <property type="protein sequence ID" value="KAJ8671367.1"/>
    <property type="molecule type" value="Genomic_DNA"/>
</dbReference>
<accession>A0ACC2NMB0</accession>
<reference evidence="1" key="1">
    <citation type="submission" date="2023-04" db="EMBL/GenBank/DDBJ databases">
        <title>A chromosome-level genome assembly of the parasitoid wasp Eretmocerus hayati.</title>
        <authorList>
            <person name="Zhong Y."/>
            <person name="Liu S."/>
            <person name="Liu Y."/>
        </authorList>
    </citation>
    <scope>NUCLEOTIDE SEQUENCE</scope>
    <source>
        <strain evidence="1">ZJU_SS_LIU_2023</strain>
    </source>
</reference>
<organism evidence="1 2">
    <name type="scientific">Eretmocerus hayati</name>
    <dbReference type="NCBI Taxonomy" id="131215"/>
    <lineage>
        <taxon>Eukaryota</taxon>
        <taxon>Metazoa</taxon>
        <taxon>Ecdysozoa</taxon>
        <taxon>Arthropoda</taxon>
        <taxon>Hexapoda</taxon>
        <taxon>Insecta</taxon>
        <taxon>Pterygota</taxon>
        <taxon>Neoptera</taxon>
        <taxon>Endopterygota</taxon>
        <taxon>Hymenoptera</taxon>
        <taxon>Apocrita</taxon>
        <taxon>Proctotrupomorpha</taxon>
        <taxon>Chalcidoidea</taxon>
        <taxon>Aphelinidae</taxon>
        <taxon>Aphelininae</taxon>
        <taxon>Eretmocerus</taxon>
    </lineage>
</organism>
<gene>
    <name evidence="1" type="ORF">QAD02_002626</name>
</gene>